<comment type="subcellular location">
    <subcellularLocation>
        <location evidence="2">Cytoplasm</location>
    </subcellularLocation>
    <subcellularLocation>
        <location evidence="1">Nucleus</location>
    </subcellularLocation>
</comment>
<dbReference type="GO" id="GO:0005634">
    <property type="term" value="C:nucleus"/>
    <property type="evidence" value="ECO:0007669"/>
    <property type="project" value="UniProtKB-SubCell"/>
</dbReference>
<evidence type="ECO:0000256" key="5">
    <source>
        <dbReference type="ARBA" id="ARBA00022553"/>
    </source>
</evidence>
<feature type="compositionally biased region" description="Basic and acidic residues" evidence="10">
    <location>
        <begin position="420"/>
        <end position="442"/>
    </location>
</feature>
<gene>
    <name evidence="12" type="primary">Obscn</name>
    <name evidence="12" type="ORF">L345_01859</name>
</gene>
<dbReference type="InterPro" id="IPR003598">
    <property type="entry name" value="Ig_sub2"/>
</dbReference>
<evidence type="ECO:0000256" key="4">
    <source>
        <dbReference type="ARBA" id="ARBA00022490"/>
    </source>
</evidence>
<feature type="non-terminal residue" evidence="12">
    <location>
        <position position="1"/>
    </location>
</feature>
<dbReference type="InterPro" id="IPR013098">
    <property type="entry name" value="Ig_I-set"/>
</dbReference>
<feature type="domain" description="Ig-like" evidence="11">
    <location>
        <begin position="274"/>
        <end position="346"/>
    </location>
</feature>
<dbReference type="FunFam" id="2.60.40.10:FF:000707">
    <property type="entry name" value="Obscurin, cytoskeletal calmodulin and titin-interacting RhoGEF"/>
    <property type="match status" value="1"/>
</dbReference>
<dbReference type="InterPro" id="IPR052385">
    <property type="entry name" value="Obscurin/Obscurin-like_Reg"/>
</dbReference>
<feature type="domain" description="Ig-like" evidence="11">
    <location>
        <begin position="19"/>
        <end position="103"/>
    </location>
</feature>
<dbReference type="Pfam" id="PF07679">
    <property type="entry name" value="I-set"/>
    <property type="match status" value="5"/>
</dbReference>
<evidence type="ECO:0000256" key="8">
    <source>
        <dbReference type="ARBA" id="ARBA00023242"/>
    </source>
</evidence>
<dbReference type="EMBL" id="AZIM01000241">
    <property type="protein sequence ID" value="ETE72311.1"/>
    <property type="molecule type" value="Genomic_DNA"/>
</dbReference>
<evidence type="ECO:0000313" key="13">
    <source>
        <dbReference type="Proteomes" id="UP000018936"/>
    </source>
</evidence>
<dbReference type="SMART" id="SM00408">
    <property type="entry name" value="IGc2"/>
    <property type="match status" value="5"/>
</dbReference>
<dbReference type="PROSITE" id="PS50835">
    <property type="entry name" value="IG_LIKE"/>
    <property type="match status" value="5"/>
</dbReference>
<dbReference type="FunFam" id="2.60.40.10:FF:000050">
    <property type="entry name" value="Titin isoform B"/>
    <property type="match status" value="1"/>
</dbReference>
<dbReference type="Gene3D" id="2.60.40.10">
    <property type="entry name" value="Immunoglobulins"/>
    <property type="match status" value="6"/>
</dbReference>
<evidence type="ECO:0000256" key="9">
    <source>
        <dbReference type="ARBA" id="ARBA00023319"/>
    </source>
</evidence>
<feature type="compositionally biased region" description="Basic and acidic residues" evidence="10">
    <location>
        <begin position="451"/>
        <end position="468"/>
    </location>
</feature>
<dbReference type="PANTHER" id="PTHR35971">
    <property type="entry name" value="SI:DKEY-31G6.6"/>
    <property type="match status" value="1"/>
</dbReference>
<dbReference type="PANTHER" id="PTHR35971:SF4">
    <property type="entry name" value="OBSCURIN"/>
    <property type="match status" value="1"/>
</dbReference>
<evidence type="ECO:0000256" key="1">
    <source>
        <dbReference type="ARBA" id="ARBA00004123"/>
    </source>
</evidence>
<protein>
    <submittedName>
        <fullName evidence="12">Obscurin</fullName>
    </submittedName>
</protein>
<feature type="region of interest" description="Disordered" evidence="10">
    <location>
        <begin position="420"/>
        <end position="468"/>
    </location>
</feature>
<comment type="caution">
    <text evidence="12">The sequence shown here is derived from an EMBL/GenBank/DDBJ whole genome shotgun (WGS) entry which is preliminary data.</text>
</comment>
<name>V8PEC6_OPHHA</name>
<evidence type="ECO:0000256" key="2">
    <source>
        <dbReference type="ARBA" id="ARBA00004496"/>
    </source>
</evidence>
<dbReference type="InterPro" id="IPR007110">
    <property type="entry name" value="Ig-like_dom"/>
</dbReference>
<proteinExistence type="inferred from homology"/>
<keyword evidence="6" id="KW-0677">Repeat</keyword>
<dbReference type="AlphaFoldDB" id="V8PEC6"/>
<evidence type="ECO:0000313" key="12">
    <source>
        <dbReference type="EMBL" id="ETE72311.1"/>
    </source>
</evidence>
<evidence type="ECO:0000259" key="11">
    <source>
        <dbReference type="PROSITE" id="PS50835"/>
    </source>
</evidence>
<keyword evidence="4" id="KW-0963">Cytoplasm</keyword>
<dbReference type="InterPro" id="IPR013783">
    <property type="entry name" value="Ig-like_fold"/>
</dbReference>
<dbReference type="OrthoDB" id="9050204at2759"/>
<dbReference type="InterPro" id="IPR036179">
    <property type="entry name" value="Ig-like_dom_sf"/>
</dbReference>
<dbReference type="InterPro" id="IPR003599">
    <property type="entry name" value="Ig_sub"/>
</dbReference>
<dbReference type="SMART" id="SM00409">
    <property type="entry name" value="IG"/>
    <property type="match status" value="5"/>
</dbReference>
<reference evidence="12 13" key="1">
    <citation type="journal article" date="2013" name="Proc. Natl. Acad. Sci. U.S.A.">
        <title>The king cobra genome reveals dynamic gene evolution and adaptation in the snake venom system.</title>
        <authorList>
            <person name="Vonk F.J."/>
            <person name="Casewell N.R."/>
            <person name="Henkel C.V."/>
            <person name="Heimberg A.M."/>
            <person name="Jansen H.J."/>
            <person name="McCleary R.J."/>
            <person name="Kerkkamp H.M."/>
            <person name="Vos R.A."/>
            <person name="Guerreiro I."/>
            <person name="Calvete J.J."/>
            <person name="Wuster W."/>
            <person name="Woods A.E."/>
            <person name="Logan J.M."/>
            <person name="Harrison R.A."/>
            <person name="Castoe T.A."/>
            <person name="de Koning A.P."/>
            <person name="Pollock D.D."/>
            <person name="Yandell M."/>
            <person name="Calderon D."/>
            <person name="Renjifo C."/>
            <person name="Currier R.B."/>
            <person name="Salgado D."/>
            <person name="Pla D."/>
            <person name="Sanz L."/>
            <person name="Hyder A.S."/>
            <person name="Ribeiro J.M."/>
            <person name="Arntzen J.W."/>
            <person name="van den Thillart G.E."/>
            <person name="Boetzer M."/>
            <person name="Pirovano W."/>
            <person name="Dirks R.P."/>
            <person name="Spaink H.P."/>
            <person name="Duboule D."/>
            <person name="McGlinn E."/>
            <person name="Kini R.M."/>
            <person name="Richardson M.K."/>
        </authorList>
    </citation>
    <scope>NUCLEOTIDE SEQUENCE</scope>
    <source>
        <tissue evidence="12">Blood</tissue>
    </source>
</reference>
<feature type="domain" description="Ig-like" evidence="11">
    <location>
        <begin position="464"/>
        <end position="548"/>
    </location>
</feature>
<evidence type="ECO:0000256" key="7">
    <source>
        <dbReference type="ARBA" id="ARBA00023157"/>
    </source>
</evidence>
<evidence type="ECO:0000256" key="10">
    <source>
        <dbReference type="SAM" id="MobiDB-lite"/>
    </source>
</evidence>
<keyword evidence="9" id="KW-0393">Immunoglobulin domain</keyword>
<accession>V8PEC6</accession>
<feature type="domain" description="Ig-like" evidence="11">
    <location>
        <begin position="158"/>
        <end position="247"/>
    </location>
</feature>
<dbReference type="Proteomes" id="UP000018936">
    <property type="component" value="Unassembled WGS sequence"/>
</dbReference>
<evidence type="ECO:0000256" key="6">
    <source>
        <dbReference type="ARBA" id="ARBA00022737"/>
    </source>
</evidence>
<dbReference type="GO" id="GO:0005737">
    <property type="term" value="C:cytoplasm"/>
    <property type="evidence" value="ECO:0007669"/>
    <property type="project" value="UniProtKB-SubCell"/>
</dbReference>
<feature type="domain" description="Ig-like" evidence="11">
    <location>
        <begin position="552"/>
        <end position="622"/>
    </location>
</feature>
<evidence type="ECO:0000256" key="3">
    <source>
        <dbReference type="ARBA" id="ARBA00006692"/>
    </source>
</evidence>
<comment type="similarity">
    <text evidence="3">Belongs to the protein kinase superfamily. CAMK Ser/Thr protein kinase family.</text>
</comment>
<dbReference type="CDD" id="cd00096">
    <property type="entry name" value="Ig"/>
    <property type="match status" value="3"/>
</dbReference>
<organism evidence="12 13">
    <name type="scientific">Ophiophagus hannah</name>
    <name type="common">King cobra</name>
    <name type="synonym">Naja hannah</name>
    <dbReference type="NCBI Taxonomy" id="8665"/>
    <lineage>
        <taxon>Eukaryota</taxon>
        <taxon>Metazoa</taxon>
        <taxon>Chordata</taxon>
        <taxon>Craniata</taxon>
        <taxon>Vertebrata</taxon>
        <taxon>Euteleostomi</taxon>
        <taxon>Lepidosauria</taxon>
        <taxon>Squamata</taxon>
        <taxon>Bifurcata</taxon>
        <taxon>Unidentata</taxon>
        <taxon>Episquamata</taxon>
        <taxon>Toxicofera</taxon>
        <taxon>Serpentes</taxon>
        <taxon>Colubroidea</taxon>
        <taxon>Elapidae</taxon>
        <taxon>Elapinae</taxon>
        <taxon>Ophiophagus</taxon>
    </lineage>
</organism>
<keyword evidence="5" id="KW-0597">Phosphoprotein</keyword>
<sequence>MSPLGFKGDLLHVVSADIPVIFTRPLEDKTVLETHSVVLSCDFKPSPKEVEWYRNHTLLEPSEKFKMKREKFTAELKILRLTIGDSGVYRCKAGSTETKATLTILVTQPAFELKVGLIVPKSASWLSWLSWNLNSCSDQAMYGMEQCPLDFSFLAIERKVEITKHLQDVEVDEESLATFSCELSEDCEDVEWFLNDTHLFPNNFNEIKHLGKSHSLTLKHVTPEDSGTVTIKVQKKISESTRLKSVALRYPVSILADEIHGHTLKPWESFRQKPAVFMKSLDDVVAEERSTITLECEVSKPKVKPVWKKEGVELTPGDKYEMLQSGKTLGLTIRDLGKDDAGWYTCDLGTDVANFECVLSHESLDGCQWLINGNEVSHDARFRAFNKGRKYTLTIKKTLVTDAGEVVFSVRDLKSKASLAVKEREGGRERHGRDDRYKDRDIGRRKRERKREREKEREREREKPAEFTKQLEDKSTLVGREVSLSCDLSRWDNNLKWKKDGKEIRRSQKYDLRQEGTRAILIIHDTTMKDGGEYTCETEFSKTKATLSVEEENKNATLSCETKKPTSSVTWRKGILDLQASQKYEISQKGTVLQLLVKDLKENDSDIYTCDIGDSQSSAKLVVQGRTGI</sequence>
<keyword evidence="7" id="KW-1015">Disulfide bond</keyword>
<dbReference type="SUPFAM" id="SSF48726">
    <property type="entry name" value="Immunoglobulin"/>
    <property type="match status" value="6"/>
</dbReference>
<keyword evidence="13" id="KW-1185">Reference proteome</keyword>
<keyword evidence="8" id="KW-0539">Nucleus</keyword>